<dbReference type="InterPro" id="IPR036388">
    <property type="entry name" value="WH-like_DNA-bd_sf"/>
</dbReference>
<comment type="caution">
    <text evidence="6">The sequence shown here is derived from an EMBL/GenBank/DDBJ whole genome shotgun (WGS) entry which is preliminary data.</text>
</comment>
<dbReference type="InterPro" id="IPR058163">
    <property type="entry name" value="LysR-type_TF_proteobact-type"/>
</dbReference>
<dbReference type="Gene3D" id="3.40.190.290">
    <property type="match status" value="1"/>
</dbReference>
<dbReference type="InterPro" id="IPR005119">
    <property type="entry name" value="LysR_subst-bd"/>
</dbReference>
<keyword evidence="3 6" id="KW-0238">DNA-binding</keyword>
<evidence type="ECO:0000256" key="1">
    <source>
        <dbReference type="ARBA" id="ARBA00009437"/>
    </source>
</evidence>
<comment type="similarity">
    <text evidence="1">Belongs to the LysR transcriptional regulatory family.</text>
</comment>
<dbReference type="InterPro" id="IPR036390">
    <property type="entry name" value="WH_DNA-bd_sf"/>
</dbReference>
<dbReference type="PROSITE" id="PS50931">
    <property type="entry name" value="HTH_LYSR"/>
    <property type="match status" value="1"/>
</dbReference>
<evidence type="ECO:0000259" key="5">
    <source>
        <dbReference type="PROSITE" id="PS50931"/>
    </source>
</evidence>
<proteinExistence type="inferred from homology"/>
<protein>
    <submittedName>
        <fullName evidence="6">DNA-binding transcriptional LysR family regulator</fullName>
    </submittedName>
</protein>
<dbReference type="InterPro" id="IPR000847">
    <property type="entry name" value="LysR_HTH_N"/>
</dbReference>
<dbReference type="SUPFAM" id="SSF46785">
    <property type="entry name" value="Winged helix' DNA-binding domain"/>
    <property type="match status" value="1"/>
</dbReference>
<name>A0ABU1WKP8_9BURK</name>
<feature type="domain" description="HTH lysR-type" evidence="5">
    <location>
        <begin position="1"/>
        <end position="59"/>
    </location>
</feature>
<evidence type="ECO:0000313" key="7">
    <source>
        <dbReference type="Proteomes" id="UP001265700"/>
    </source>
</evidence>
<dbReference type="GO" id="GO:0003677">
    <property type="term" value="F:DNA binding"/>
    <property type="evidence" value="ECO:0007669"/>
    <property type="project" value="UniProtKB-KW"/>
</dbReference>
<dbReference type="Pfam" id="PF03466">
    <property type="entry name" value="LysR_substrate"/>
    <property type="match status" value="1"/>
</dbReference>
<dbReference type="RefSeq" id="WP_310313976.1">
    <property type="nucleotide sequence ID" value="NZ_JAVDWU010000003.1"/>
</dbReference>
<evidence type="ECO:0000256" key="4">
    <source>
        <dbReference type="ARBA" id="ARBA00023163"/>
    </source>
</evidence>
<accession>A0ABU1WKP8</accession>
<keyword evidence="4" id="KW-0804">Transcription</keyword>
<evidence type="ECO:0000256" key="2">
    <source>
        <dbReference type="ARBA" id="ARBA00023015"/>
    </source>
</evidence>
<dbReference type="EMBL" id="JAVDWU010000003">
    <property type="protein sequence ID" value="MDR7149617.1"/>
    <property type="molecule type" value="Genomic_DNA"/>
</dbReference>
<evidence type="ECO:0000313" key="6">
    <source>
        <dbReference type="EMBL" id="MDR7149617.1"/>
    </source>
</evidence>
<dbReference type="PANTHER" id="PTHR30537">
    <property type="entry name" value="HTH-TYPE TRANSCRIPTIONAL REGULATOR"/>
    <property type="match status" value="1"/>
</dbReference>
<organism evidence="6 7">
    <name type="scientific">Hydrogenophaga palleronii</name>
    <dbReference type="NCBI Taxonomy" id="65655"/>
    <lineage>
        <taxon>Bacteria</taxon>
        <taxon>Pseudomonadati</taxon>
        <taxon>Pseudomonadota</taxon>
        <taxon>Betaproteobacteria</taxon>
        <taxon>Burkholderiales</taxon>
        <taxon>Comamonadaceae</taxon>
        <taxon>Hydrogenophaga</taxon>
    </lineage>
</organism>
<gene>
    <name evidence="6" type="ORF">J2W49_001572</name>
</gene>
<dbReference type="Proteomes" id="UP001265700">
    <property type="component" value="Unassembled WGS sequence"/>
</dbReference>
<reference evidence="6 7" key="1">
    <citation type="submission" date="2023-07" db="EMBL/GenBank/DDBJ databases">
        <title>Sorghum-associated microbial communities from plants grown in Nebraska, USA.</title>
        <authorList>
            <person name="Schachtman D."/>
        </authorList>
    </citation>
    <scope>NUCLEOTIDE SEQUENCE [LARGE SCALE GENOMIC DNA]</scope>
    <source>
        <strain evidence="6 7">4249</strain>
    </source>
</reference>
<keyword evidence="7" id="KW-1185">Reference proteome</keyword>
<dbReference type="Gene3D" id="1.10.10.10">
    <property type="entry name" value="Winged helix-like DNA-binding domain superfamily/Winged helix DNA-binding domain"/>
    <property type="match status" value="1"/>
</dbReference>
<dbReference type="Pfam" id="PF00126">
    <property type="entry name" value="HTH_1"/>
    <property type="match status" value="1"/>
</dbReference>
<dbReference type="PANTHER" id="PTHR30537:SF5">
    <property type="entry name" value="HTH-TYPE TRANSCRIPTIONAL ACTIVATOR TTDR-RELATED"/>
    <property type="match status" value="1"/>
</dbReference>
<dbReference type="SUPFAM" id="SSF53850">
    <property type="entry name" value="Periplasmic binding protein-like II"/>
    <property type="match status" value="1"/>
</dbReference>
<evidence type="ECO:0000256" key="3">
    <source>
        <dbReference type="ARBA" id="ARBA00023125"/>
    </source>
</evidence>
<keyword evidence="2" id="KW-0805">Transcription regulation</keyword>
<dbReference type="CDD" id="cd08471">
    <property type="entry name" value="PBP2_CrgA_like_2"/>
    <property type="match status" value="1"/>
</dbReference>
<sequence length="301" mass="32856">MDRFRAMQTFVHIADAGSLTAAAQAMGSSLPAVVRALAGFEESLGVRLFHRTTRRIALTEEGRAHLDHCRQVLTAVAEGEAALRQDLAEPNGLLTLTAPVMFGQLHVAPLVTRFLQRHPLVRCRVLLLDRVVNLLEEGIDVGVRIGPLEDSSHIARPLGHVRRVVVASPGFLAQQGTPAHPRDLQAAPCVCRLDGASAWGPFRDQGKPLRVPVNGRLAFNHNAPAIDACIAGMGFGQFLSYQVAQHVQSKALTIVLSEFEDAPRPLHLVYPHARLLPARTRVFVEWIVQELRGFDTTSSSP</sequence>